<dbReference type="Pfam" id="PF01263">
    <property type="entry name" value="Aldose_epim"/>
    <property type="match status" value="1"/>
</dbReference>
<proteinExistence type="predicted"/>
<dbReference type="CDD" id="cd09024">
    <property type="entry name" value="Aldose_epim_lacX"/>
    <property type="match status" value="1"/>
</dbReference>
<dbReference type="InterPro" id="IPR011013">
    <property type="entry name" value="Gal_mutarotase_sf_dom"/>
</dbReference>
<evidence type="ECO:0000313" key="5">
    <source>
        <dbReference type="Proteomes" id="UP000613193"/>
    </source>
</evidence>
<comment type="cofactor">
    <cofactor evidence="1">
        <name>Ca(2+)</name>
        <dbReference type="ChEBI" id="CHEBI:29108"/>
    </cofactor>
</comment>
<accession>A0A934UNU2</accession>
<dbReference type="EMBL" id="JAEHFW010000003">
    <property type="protein sequence ID" value="MBK0380455.1"/>
    <property type="molecule type" value="Genomic_DNA"/>
</dbReference>
<dbReference type="InterPro" id="IPR014718">
    <property type="entry name" value="GH-type_carb-bd"/>
</dbReference>
<dbReference type="RefSeq" id="WP_200067006.1">
    <property type="nucleotide sequence ID" value="NZ_JAEHFW010000003.1"/>
</dbReference>
<dbReference type="SUPFAM" id="SSF74650">
    <property type="entry name" value="Galactose mutarotase-like"/>
    <property type="match status" value="1"/>
</dbReference>
<name>A0A934UNU2_9SPHI</name>
<gene>
    <name evidence="4" type="ORF">I5M19_14110</name>
</gene>
<dbReference type="GO" id="GO:0030246">
    <property type="term" value="F:carbohydrate binding"/>
    <property type="evidence" value="ECO:0007669"/>
    <property type="project" value="InterPro"/>
</dbReference>
<evidence type="ECO:0000256" key="1">
    <source>
        <dbReference type="ARBA" id="ARBA00001913"/>
    </source>
</evidence>
<dbReference type="GO" id="GO:0016853">
    <property type="term" value="F:isomerase activity"/>
    <property type="evidence" value="ECO:0007669"/>
    <property type="project" value="InterPro"/>
</dbReference>
<dbReference type="InterPro" id="IPR008183">
    <property type="entry name" value="Aldose_1/G6P_1-epimerase"/>
</dbReference>
<keyword evidence="5" id="KW-1185">Reference proteome</keyword>
<dbReference type="GO" id="GO:0005975">
    <property type="term" value="P:carbohydrate metabolic process"/>
    <property type="evidence" value="ECO:0007669"/>
    <property type="project" value="InterPro"/>
</dbReference>
<dbReference type="Gene3D" id="2.70.98.10">
    <property type="match status" value="1"/>
</dbReference>
<protein>
    <submittedName>
        <fullName evidence="4">Aldose 1-epimerase family protein</fullName>
    </submittedName>
</protein>
<evidence type="ECO:0000313" key="4">
    <source>
        <dbReference type="EMBL" id="MBK0380455.1"/>
    </source>
</evidence>
<sequence length="288" mass="33111">MAILENEFLKVSAGTKGAQLTSFFNKKTNTEHLWQANPDVWPWHAPNLFPVVGGLINDELMVDGKAYAMKRHGFARQSEFILLETSEVHASFSKPYCEKTLEVYPYKFDFQVMYTLIDNALRVTYKLINRDKQPVYFSVGGHPAFNVPFNTGERYEDYYLEFEVHEELKTHQLSAEGFFTGEEHHVTMEGNKLQLTRELFAEDALVFKNLLSRMVTIKSNLHDKSLSVEFPHFNYLGLWAKPGADFVCIEPWLGCADTVNNQVDINKKEAIQMTDVGHVFEASYFISI</sequence>
<comment type="caution">
    <text evidence="4">The sequence shown here is derived from an EMBL/GenBank/DDBJ whole genome shotgun (WGS) entry which is preliminary data.</text>
</comment>
<dbReference type="InterPro" id="IPR037481">
    <property type="entry name" value="LacX"/>
</dbReference>
<dbReference type="AlphaFoldDB" id="A0A934UNU2"/>
<reference evidence="4" key="1">
    <citation type="submission" date="2020-12" db="EMBL/GenBank/DDBJ databases">
        <title>Bacterial novel species Mucilaginibacter sp. SD-g isolated from soil.</title>
        <authorList>
            <person name="Jung H.-Y."/>
        </authorList>
    </citation>
    <scope>NUCLEOTIDE SEQUENCE</scope>
    <source>
        <strain evidence="4">SD-g</strain>
    </source>
</reference>
<evidence type="ECO:0000256" key="3">
    <source>
        <dbReference type="ARBA" id="ARBA00022837"/>
    </source>
</evidence>
<dbReference type="Proteomes" id="UP000613193">
    <property type="component" value="Unassembled WGS sequence"/>
</dbReference>
<keyword evidence="3" id="KW-0106">Calcium</keyword>
<comment type="subunit">
    <text evidence="2">Monomer.</text>
</comment>
<organism evidence="4 5">
    <name type="scientific">Mucilaginibacter segetis</name>
    <dbReference type="NCBI Taxonomy" id="2793071"/>
    <lineage>
        <taxon>Bacteria</taxon>
        <taxon>Pseudomonadati</taxon>
        <taxon>Bacteroidota</taxon>
        <taxon>Sphingobacteriia</taxon>
        <taxon>Sphingobacteriales</taxon>
        <taxon>Sphingobacteriaceae</taxon>
        <taxon>Mucilaginibacter</taxon>
    </lineage>
</organism>
<evidence type="ECO:0000256" key="2">
    <source>
        <dbReference type="ARBA" id="ARBA00011245"/>
    </source>
</evidence>